<gene>
    <name evidence="2" type="ORF">H9735_09640</name>
</gene>
<dbReference type="EMBL" id="DXEM01000031">
    <property type="protein sequence ID" value="HIX68360.1"/>
    <property type="molecule type" value="Genomic_DNA"/>
</dbReference>
<evidence type="ECO:0000313" key="2">
    <source>
        <dbReference type="EMBL" id="HIX68360.1"/>
    </source>
</evidence>
<feature type="transmembrane region" description="Helical" evidence="1">
    <location>
        <begin position="255"/>
        <end position="272"/>
    </location>
</feature>
<keyword evidence="1" id="KW-0812">Transmembrane</keyword>
<evidence type="ECO:0000313" key="3">
    <source>
        <dbReference type="Proteomes" id="UP000886721"/>
    </source>
</evidence>
<protein>
    <submittedName>
        <fullName evidence="2">Uncharacterized protein</fullName>
    </submittedName>
</protein>
<feature type="transmembrane region" description="Helical" evidence="1">
    <location>
        <begin position="95"/>
        <end position="124"/>
    </location>
</feature>
<dbReference type="Proteomes" id="UP000886721">
    <property type="component" value="Unassembled WGS sequence"/>
</dbReference>
<proteinExistence type="predicted"/>
<comment type="caution">
    <text evidence="2">The sequence shown here is derived from an EMBL/GenBank/DDBJ whole genome shotgun (WGS) entry which is preliminary data.</text>
</comment>
<organism evidence="2 3">
    <name type="scientific">Candidatus Anaerostipes excrementavium</name>
    <dbReference type="NCBI Taxonomy" id="2838463"/>
    <lineage>
        <taxon>Bacteria</taxon>
        <taxon>Bacillati</taxon>
        <taxon>Bacillota</taxon>
        <taxon>Clostridia</taxon>
        <taxon>Lachnospirales</taxon>
        <taxon>Lachnospiraceae</taxon>
        <taxon>Anaerostipes</taxon>
    </lineage>
</organism>
<reference evidence="2" key="1">
    <citation type="journal article" date="2021" name="PeerJ">
        <title>Extensive microbial diversity within the chicken gut microbiome revealed by metagenomics and culture.</title>
        <authorList>
            <person name="Gilroy R."/>
            <person name="Ravi A."/>
            <person name="Getino M."/>
            <person name="Pursley I."/>
            <person name="Horton D.L."/>
            <person name="Alikhan N.F."/>
            <person name="Baker D."/>
            <person name="Gharbi K."/>
            <person name="Hall N."/>
            <person name="Watson M."/>
            <person name="Adriaenssens E.M."/>
            <person name="Foster-Nyarko E."/>
            <person name="Jarju S."/>
            <person name="Secka A."/>
            <person name="Antonio M."/>
            <person name="Oren A."/>
            <person name="Chaudhuri R.R."/>
            <person name="La Ragione R."/>
            <person name="Hildebrand F."/>
            <person name="Pallen M.J."/>
        </authorList>
    </citation>
    <scope>NUCLEOTIDE SEQUENCE</scope>
    <source>
        <strain evidence="2">CHK191-13928</strain>
    </source>
</reference>
<keyword evidence="1" id="KW-1133">Transmembrane helix</keyword>
<sequence>MRLWRDTIKVFMRSKILFFSMVILYFYSIHFTMTYFRYPLEGSIVTAQLQQALKLSFYLFLVVLFLSYEYYLKFRHHGMEEVLAAVKYGKKKKTLWCAFFTMTLWIGILTVTLCICVIIAYSWYGIHDPHGEYRCHIIQNMIVNVFLIMELGNLMGLFLSKIKKRIIAYAIMILVVYLVSPYPERIADAQCVAGNYTRSIYPIIECFNIMPLTNTGFDTIAGYGEPLEVPRISLILFWIACFCLLICLSEKCKKWKITFCSIAAIILFYGYAAPASVVNMNGNPDHTMAHDQYYYEASSETKTKNKKANYHITSYNMDLKIGRLLKAKVTMEVSKSLKQYPMTLYHGYRINRICDQSGNDLDYVQKGDYITINNQWGKEIKKISVEYKGYSAAYYSNHQGIYLPGDFAYYPREGYIPLHDDEQMAMSSCFVRKDTKFKVKLDYGKKVYTNLPETKGVYEGKCDGFTIFSGFYKEKKFGNGNRLIYNYLYGECYLDGGIDEICKSDEKSLEEIHKQGVTIFVAPNVNQMRNRDIGDRQILLRNSPWF</sequence>
<evidence type="ECO:0000256" key="1">
    <source>
        <dbReference type="SAM" id="Phobius"/>
    </source>
</evidence>
<feature type="transmembrane region" description="Helical" evidence="1">
    <location>
        <begin position="166"/>
        <end position="183"/>
    </location>
</feature>
<dbReference type="AlphaFoldDB" id="A0A9D1WYJ6"/>
<feature type="transmembrane region" description="Helical" evidence="1">
    <location>
        <begin position="56"/>
        <end position="74"/>
    </location>
</feature>
<accession>A0A9D1WYJ6</accession>
<reference evidence="2" key="2">
    <citation type="submission" date="2021-04" db="EMBL/GenBank/DDBJ databases">
        <authorList>
            <person name="Gilroy R."/>
        </authorList>
    </citation>
    <scope>NUCLEOTIDE SEQUENCE</scope>
    <source>
        <strain evidence="2">CHK191-13928</strain>
    </source>
</reference>
<feature type="transmembrane region" description="Helical" evidence="1">
    <location>
        <begin position="16"/>
        <end position="36"/>
    </location>
</feature>
<name>A0A9D1WYJ6_9FIRM</name>
<feature type="transmembrane region" description="Helical" evidence="1">
    <location>
        <begin position="232"/>
        <end position="248"/>
    </location>
</feature>
<feature type="transmembrane region" description="Helical" evidence="1">
    <location>
        <begin position="136"/>
        <end position="159"/>
    </location>
</feature>
<keyword evidence="1" id="KW-0472">Membrane</keyword>